<evidence type="ECO:0000313" key="3">
    <source>
        <dbReference type="Proteomes" id="UP000249464"/>
    </source>
</evidence>
<evidence type="ECO:0000256" key="1">
    <source>
        <dbReference type="SAM" id="MobiDB-lite"/>
    </source>
</evidence>
<dbReference type="AlphaFoldDB" id="A0A2X0M1S9"/>
<keyword evidence="3" id="KW-1185">Reference proteome</keyword>
<name>A0A2X0M1S9_9BASI</name>
<proteinExistence type="predicted"/>
<accession>A0A2X0M1S9</accession>
<gene>
    <name evidence="2" type="primary">BQ5605_C002g01141</name>
    <name evidence="2" type="ORF">BQ5605_C002G01141</name>
</gene>
<protein>
    <submittedName>
        <fullName evidence="2">BQ5605_C002g01141 protein</fullName>
    </submittedName>
</protein>
<evidence type="ECO:0000313" key="2">
    <source>
        <dbReference type="EMBL" id="SGY30308.1"/>
    </source>
</evidence>
<dbReference type="EMBL" id="FQNC01000041">
    <property type="protein sequence ID" value="SGY30308.1"/>
    <property type="molecule type" value="Genomic_DNA"/>
</dbReference>
<feature type="region of interest" description="Disordered" evidence="1">
    <location>
        <begin position="424"/>
        <end position="465"/>
    </location>
</feature>
<sequence length="465" mass="51012">MVTHQESGLFAMVKIPHVERESHTVQLRALKELCPTPIGTKEMICYIESPPPLRAPLTPTSSTILNPESENSNGGVSYKCPLTVFFGRDTRSISSTSPLEAYIGTLTIDEHPGWCKVYAIGAGVDPARDPEGRIVPWYLNSEFELPSPTLEGTSNKKVTLSVQRCTLKEGTVLGSGQLLPSDVEDTQEIWTVFNFYYATREQLDILGVLPDALSSRTGLRVHDTQSASIEFLRNSNMSLLWLLSPAQLYSFIRNMLDSAMLVNVPEASFNELVIALRRVATDTLAQLQREEQEHSRARARRHRDSFSSWTSASSDLGTPMSKRSTNQGWSPVHRHFDSPYTGGDPIKPSYLPPSCSTDIPQVLIQDSASIFSVRSNAQANAEFTPSRRSGTTSAASTIAMHVDSPRSASNEEVRPVLPRVKFVLSDSGRANLVTTPEAGSEKGRKPSPGVEGRSDPRVAQGQENA</sequence>
<feature type="region of interest" description="Disordered" evidence="1">
    <location>
        <begin position="288"/>
        <end position="332"/>
    </location>
</feature>
<reference evidence="2 3" key="1">
    <citation type="submission" date="2016-11" db="EMBL/GenBank/DDBJ databases">
        <authorList>
            <person name="Jaros S."/>
            <person name="Januszkiewicz K."/>
            <person name="Wedrychowicz H."/>
        </authorList>
    </citation>
    <scope>NUCLEOTIDE SEQUENCE [LARGE SCALE GENOMIC DNA]</scope>
</reference>
<dbReference type="Proteomes" id="UP000249464">
    <property type="component" value="Unassembled WGS sequence"/>
</dbReference>
<organism evidence="2 3">
    <name type="scientific">Microbotryum silenes-dioicae</name>
    <dbReference type="NCBI Taxonomy" id="796604"/>
    <lineage>
        <taxon>Eukaryota</taxon>
        <taxon>Fungi</taxon>
        <taxon>Dikarya</taxon>
        <taxon>Basidiomycota</taxon>
        <taxon>Pucciniomycotina</taxon>
        <taxon>Microbotryomycetes</taxon>
        <taxon>Microbotryales</taxon>
        <taxon>Microbotryaceae</taxon>
        <taxon>Microbotryum</taxon>
    </lineage>
</organism>